<evidence type="ECO:0000256" key="13">
    <source>
        <dbReference type="ARBA" id="ARBA00025870"/>
    </source>
</evidence>
<evidence type="ECO:0000256" key="6">
    <source>
        <dbReference type="ARBA" id="ARBA00022723"/>
    </source>
</evidence>
<dbReference type="GO" id="GO:0008270">
    <property type="term" value="F:zinc ion binding"/>
    <property type="evidence" value="ECO:0007669"/>
    <property type="project" value="UniProtKB-KW"/>
</dbReference>
<dbReference type="GO" id="GO:0000993">
    <property type="term" value="F:RNA polymerase II complex binding"/>
    <property type="evidence" value="ECO:0007669"/>
    <property type="project" value="TreeGrafter"/>
</dbReference>
<comment type="subcellular location">
    <subcellularLocation>
        <location evidence="2">Chromosome</location>
        <location evidence="2">Centromere</location>
    </subcellularLocation>
    <subcellularLocation>
        <location evidence="1 14">Nucleus</location>
    </subcellularLocation>
</comment>
<dbReference type="Gene3D" id="3.30.40.210">
    <property type="match status" value="1"/>
</dbReference>
<evidence type="ECO:0000256" key="3">
    <source>
        <dbReference type="ARBA" id="ARBA00010464"/>
    </source>
</evidence>
<dbReference type="GO" id="GO:0140673">
    <property type="term" value="P:transcription elongation-coupled chromatin remodeling"/>
    <property type="evidence" value="ECO:0007669"/>
    <property type="project" value="InterPro"/>
</dbReference>
<dbReference type="GeneID" id="28982588"/>
<keyword evidence="11" id="KW-0137">Centromere</keyword>
<evidence type="ECO:0000259" key="15">
    <source>
        <dbReference type="SMART" id="SM01389"/>
    </source>
</evidence>
<dbReference type="Pfam" id="PF06093">
    <property type="entry name" value="Spt4"/>
    <property type="match status" value="1"/>
</dbReference>
<evidence type="ECO:0000256" key="2">
    <source>
        <dbReference type="ARBA" id="ARBA00004584"/>
    </source>
</evidence>
<dbReference type="GO" id="GO:0006355">
    <property type="term" value="P:regulation of DNA-templated transcription"/>
    <property type="evidence" value="ECO:0007669"/>
    <property type="project" value="InterPro"/>
</dbReference>
<accession>A0A0J0XXK4</accession>
<sequence length="115" mass="13092">MPPKGTRQANLRACLICSLLQTPKDFVDMGCPNCEDVCEMRGSMERVVECTSTIYDGMIAMMEPEESWVARWQRINKKRRGLYAVRVTGRPPQDVIEAIEARGGLYRPRDAVEEL</sequence>
<organism evidence="16 17">
    <name type="scientific">Cutaneotrichosporon oleaginosum</name>
    <dbReference type="NCBI Taxonomy" id="879819"/>
    <lineage>
        <taxon>Eukaryota</taxon>
        <taxon>Fungi</taxon>
        <taxon>Dikarya</taxon>
        <taxon>Basidiomycota</taxon>
        <taxon>Agaricomycotina</taxon>
        <taxon>Tremellomycetes</taxon>
        <taxon>Trichosporonales</taxon>
        <taxon>Trichosporonaceae</taxon>
        <taxon>Cutaneotrichosporon</taxon>
    </lineage>
</organism>
<evidence type="ECO:0000256" key="10">
    <source>
        <dbReference type="ARBA" id="ARBA00023242"/>
    </source>
</evidence>
<dbReference type="InterPro" id="IPR022800">
    <property type="entry name" value="Spt4/RpoE2_Znf"/>
</dbReference>
<dbReference type="InterPro" id="IPR009287">
    <property type="entry name" value="Spt4"/>
</dbReference>
<dbReference type="AlphaFoldDB" id="A0A0J0XXK4"/>
<dbReference type="OrthoDB" id="248751at2759"/>
<evidence type="ECO:0000256" key="11">
    <source>
        <dbReference type="ARBA" id="ARBA00023328"/>
    </source>
</evidence>
<comment type="function">
    <text evidence="12 14">The SPT4-SPT5 complex mediates both activation and inhibition of transcription elongation, and plays a role in pre-mRNA processing. This complex seems to be important for the stability of the RNA polymerase II elongation machinery on the chromatin template but not for the inherent ability of this machinery to translocate down the gene.</text>
</comment>
<evidence type="ECO:0000313" key="17">
    <source>
        <dbReference type="Proteomes" id="UP000053611"/>
    </source>
</evidence>
<keyword evidence="7" id="KW-0863">Zinc-finger</keyword>
<evidence type="ECO:0000256" key="8">
    <source>
        <dbReference type="ARBA" id="ARBA00022833"/>
    </source>
</evidence>
<keyword evidence="9 14" id="KW-0804">Transcription</keyword>
<gene>
    <name evidence="16" type="ORF">CC85DRAFT_282423</name>
</gene>
<dbReference type="EMBL" id="KQ087180">
    <property type="protein sequence ID" value="KLT45792.1"/>
    <property type="molecule type" value="Genomic_DNA"/>
</dbReference>
<keyword evidence="8" id="KW-0862">Zinc</keyword>
<dbReference type="PANTHER" id="PTHR12882:SF1">
    <property type="entry name" value="TRANSCRIPTION ELONGATION FACTOR SPT4"/>
    <property type="match status" value="1"/>
</dbReference>
<proteinExistence type="inferred from homology"/>
<dbReference type="InterPro" id="IPR038510">
    <property type="entry name" value="Spt4_sf"/>
</dbReference>
<dbReference type="SUPFAM" id="SSF63393">
    <property type="entry name" value="RNA polymerase subunits"/>
    <property type="match status" value="1"/>
</dbReference>
<keyword evidence="17" id="KW-1185">Reference proteome</keyword>
<evidence type="ECO:0000256" key="1">
    <source>
        <dbReference type="ARBA" id="ARBA00004123"/>
    </source>
</evidence>
<dbReference type="GO" id="GO:0032044">
    <property type="term" value="C:DSIF complex"/>
    <property type="evidence" value="ECO:0007669"/>
    <property type="project" value="TreeGrafter"/>
</dbReference>
<evidence type="ECO:0000313" key="16">
    <source>
        <dbReference type="EMBL" id="KLT45792.1"/>
    </source>
</evidence>
<evidence type="ECO:0000256" key="7">
    <source>
        <dbReference type="ARBA" id="ARBA00022771"/>
    </source>
</evidence>
<dbReference type="PANTHER" id="PTHR12882">
    <property type="entry name" value="SUPPRESSOR OF TY 4"/>
    <property type="match status" value="1"/>
</dbReference>
<keyword evidence="10 14" id="KW-0539">Nucleus</keyword>
<comment type="subunit">
    <text evidence="13">Component of the SPT4-SPT5 complex. Interacts with RNA polymerase II.</text>
</comment>
<evidence type="ECO:0000256" key="5">
    <source>
        <dbReference type="ARBA" id="ARBA00022454"/>
    </source>
</evidence>
<dbReference type="SMART" id="SM01389">
    <property type="entry name" value="Spt4"/>
    <property type="match status" value="1"/>
</dbReference>
<evidence type="ECO:0000256" key="4">
    <source>
        <dbReference type="ARBA" id="ARBA00020182"/>
    </source>
</evidence>
<keyword evidence="5" id="KW-0158">Chromosome</keyword>
<keyword evidence="6" id="KW-0479">Metal-binding</keyword>
<name>A0A0J0XXK4_9TREE</name>
<dbReference type="RefSeq" id="XP_018282283.1">
    <property type="nucleotide sequence ID" value="XM_018421985.1"/>
</dbReference>
<dbReference type="GO" id="GO:0000775">
    <property type="term" value="C:chromosome, centromeric region"/>
    <property type="evidence" value="ECO:0007669"/>
    <property type="project" value="UniProtKB-SubCell"/>
</dbReference>
<evidence type="ECO:0000256" key="9">
    <source>
        <dbReference type="ARBA" id="ARBA00023163"/>
    </source>
</evidence>
<dbReference type="PIRSF" id="PIRSF025023">
    <property type="entry name" value="Spt4"/>
    <property type="match status" value="1"/>
</dbReference>
<protein>
    <recommendedName>
        <fullName evidence="4 14">Transcription elongation factor SPT4</fullName>
    </recommendedName>
</protein>
<evidence type="ECO:0000256" key="12">
    <source>
        <dbReference type="ARBA" id="ARBA00024691"/>
    </source>
</evidence>
<evidence type="ECO:0000256" key="14">
    <source>
        <dbReference type="PIRNR" id="PIRNR025023"/>
    </source>
</evidence>
<reference evidence="16 17" key="1">
    <citation type="submission" date="2015-03" db="EMBL/GenBank/DDBJ databases">
        <title>Genomics and transcriptomics of the oil-accumulating basidiomycete yeast T. oleaginosus allow insights into substrate utilization and the diverse evolutionary trajectories of mating systems in fungi.</title>
        <authorList>
            <consortium name="DOE Joint Genome Institute"/>
            <person name="Kourist R."/>
            <person name="Kracht O."/>
            <person name="Bracharz F."/>
            <person name="Lipzen A."/>
            <person name="Nolan M."/>
            <person name="Ohm R."/>
            <person name="Grigoriev I."/>
            <person name="Sun S."/>
            <person name="Heitman J."/>
            <person name="Bruck T."/>
            <person name="Nowrousian M."/>
        </authorList>
    </citation>
    <scope>NUCLEOTIDE SEQUENCE [LARGE SCALE GENOMIC DNA]</scope>
    <source>
        <strain evidence="16 17">IBC0246</strain>
    </source>
</reference>
<dbReference type="STRING" id="879819.A0A0J0XXK4"/>
<dbReference type="Proteomes" id="UP000053611">
    <property type="component" value="Unassembled WGS sequence"/>
</dbReference>
<comment type="similarity">
    <text evidence="3 14">Belongs to the SPT4 family.</text>
</comment>
<dbReference type="FunFam" id="3.30.40.210:FF:000002">
    <property type="entry name" value="Transcription elongation factor SPT4 homolog"/>
    <property type="match status" value="1"/>
</dbReference>
<dbReference type="InterPro" id="IPR029040">
    <property type="entry name" value="RPABC4/Spt4"/>
</dbReference>
<dbReference type="CDD" id="cd07973">
    <property type="entry name" value="Spt4"/>
    <property type="match status" value="1"/>
</dbReference>
<feature type="domain" description="Spt4/RpoE2 zinc finger" evidence="15">
    <location>
        <begin position="11"/>
        <end position="88"/>
    </location>
</feature>